<dbReference type="InterPro" id="IPR004714">
    <property type="entry name" value="Cyt_oxidase_maturation_cbb3"/>
</dbReference>
<dbReference type="NCBIfam" id="TIGR00847">
    <property type="entry name" value="ccoS"/>
    <property type="match status" value="1"/>
</dbReference>
<protein>
    <submittedName>
        <fullName evidence="2">Cbb3-type cytochrome oxidase assembly protein CcoS</fullName>
    </submittedName>
</protein>
<gene>
    <name evidence="2" type="primary">ccoS</name>
    <name evidence="2" type="ORF">J5O05_01985</name>
</gene>
<dbReference type="KEGG" id="pxi:J5O05_01985"/>
<dbReference type="Pfam" id="PF03597">
    <property type="entry name" value="FixS"/>
    <property type="match status" value="1"/>
</dbReference>
<keyword evidence="1" id="KW-0812">Transmembrane</keyword>
<keyword evidence="1" id="KW-0472">Membrane</keyword>
<dbReference type="EMBL" id="CP072133">
    <property type="protein sequence ID" value="QTH71753.1"/>
    <property type="molecule type" value="Genomic_DNA"/>
</dbReference>
<evidence type="ECO:0000256" key="1">
    <source>
        <dbReference type="SAM" id="Phobius"/>
    </source>
</evidence>
<evidence type="ECO:0000313" key="2">
    <source>
        <dbReference type="EMBL" id="QTH71753.1"/>
    </source>
</evidence>
<feature type="transmembrane region" description="Helical" evidence="1">
    <location>
        <begin position="6"/>
        <end position="26"/>
    </location>
</feature>
<proteinExistence type="predicted"/>
<keyword evidence="3" id="KW-1185">Reference proteome</keyword>
<reference evidence="2" key="1">
    <citation type="submission" date="2021-03" db="EMBL/GenBank/DDBJ databases">
        <title>Complete Genome of Pseudoalteromonas xiamenensis STKMTI.2, a new potential marine bacterium producing anti-Vibrio compounds.</title>
        <authorList>
            <person name="Handayani D.P."/>
            <person name="Isnansetyo A."/>
            <person name="Istiqomah I."/>
            <person name="Jumina J."/>
        </authorList>
    </citation>
    <scope>NUCLEOTIDE SEQUENCE</scope>
    <source>
        <strain evidence="2">STKMTI.2</strain>
    </source>
</reference>
<dbReference type="PANTHER" id="PTHR41532">
    <property type="entry name" value="FIXS PROTEIN"/>
    <property type="match status" value="1"/>
</dbReference>
<accession>A0A975HL60</accession>
<dbReference type="RefSeq" id="WP_208843377.1">
    <property type="nucleotide sequence ID" value="NZ_CP072133.1"/>
</dbReference>
<dbReference type="PANTHER" id="PTHR41532:SF1">
    <property type="entry name" value="FIXS PROTEIN"/>
    <property type="match status" value="1"/>
</dbReference>
<evidence type="ECO:0000313" key="3">
    <source>
        <dbReference type="Proteomes" id="UP000664904"/>
    </source>
</evidence>
<dbReference type="AlphaFoldDB" id="A0A975HL60"/>
<organism evidence="2 3">
    <name type="scientific">Pseudoalteromonas xiamenensis</name>
    <dbReference type="NCBI Taxonomy" id="882626"/>
    <lineage>
        <taxon>Bacteria</taxon>
        <taxon>Pseudomonadati</taxon>
        <taxon>Pseudomonadota</taxon>
        <taxon>Gammaproteobacteria</taxon>
        <taxon>Alteromonadales</taxon>
        <taxon>Pseudoalteromonadaceae</taxon>
        <taxon>Pseudoalteromonas</taxon>
    </lineage>
</organism>
<keyword evidence="1" id="KW-1133">Transmembrane helix</keyword>
<dbReference type="Proteomes" id="UP000664904">
    <property type="component" value="Chromosome"/>
</dbReference>
<name>A0A975HL60_9GAMM</name>
<sequence length="57" mass="6678">MSIIYVLIPIAILFVLIAIGIFFWAVRDEQFSDLEKQGHSILFDDDKEQHKKANERD</sequence>